<dbReference type="Gene3D" id="3.30.1310.10">
    <property type="entry name" value="Nucleoid-associated protein YbaB-like domain"/>
    <property type="match status" value="1"/>
</dbReference>
<dbReference type="EMBL" id="JADLQX010000043">
    <property type="protein sequence ID" value="MBF6302424.1"/>
    <property type="molecule type" value="Genomic_DNA"/>
</dbReference>
<accession>A0ABS0D0S4</accession>
<evidence type="ECO:0000313" key="1">
    <source>
        <dbReference type="EMBL" id="MBF6302424.1"/>
    </source>
</evidence>
<dbReference type="InterPro" id="IPR004401">
    <property type="entry name" value="YbaB/EbfC"/>
</dbReference>
<organism evidence="1 2">
    <name type="scientific">Nocardia amamiensis</name>
    <dbReference type="NCBI Taxonomy" id="404578"/>
    <lineage>
        <taxon>Bacteria</taxon>
        <taxon>Bacillati</taxon>
        <taxon>Actinomycetota</taxon>
        <taxon>Actinomycetes</taxon>
        <taxon>Mycobacteriales</taxon>
        <taxon>Nocardiaceae</taxon>
        <taxon>Nocardia</taxon>
    </lineage>
</organism>
<name>A0ABS0D0S4_9NOCA</name>
<dbReference type="Pfam" id="PF02575">
    <property type="entry name" value="YbaB_DNA_bd"/>
    <property type="match status" value="1"/>
</dbReference>
<reference evidence="1 2" key="1">
    <citation type="submission" date="2020-10" db="EMBL/GenBank/DDBJ databases">
        <title>Identification of Nocardia species via Next-generation sequencing and recognition of intraspecies genetic diversity.</title>
        <authorList>
            <person name="Li P."/>
            <person name="Li P."/>
            <person name="Lu B."/>
        </authorList>
    </citation>
    <scope>NUCLEOTIDE SEQUENCE [LARGE SCALE GENOMIC DNA]</scope>
    <source>
        <strain evidence="1 2">BJ06-0157</strain>
    </source>
</reference>
<dbReference type="Proteomes" id="UP000702209">
    <property type="component" value="Unassembled WGS sequence"/>
</dbReference>
<dbReference type="RefSeq" id="WP_195133611.1">
    <property type="nucleotide sequence ID" value="NZ_JADLQX010000043.1"/>
</dbReference>
<dbReference type="InterPro" id="IPR036894">
    <property type="entry name" value="YbaB-like_sf"/>
</dbReference>
<proteinExistence type="predicted"/>
<keyword evidence="2" id="KW-1185">Reference proteome</keyword>
<dbReference type="SUPFAM" id="SSF82607">
    <property type="entry name" value="YbaB-like"/>
    <property type="match status" value="1"/>
</dbReference>
<evidence type="ECO:0000313" key="2">
    <source>
        <dbReference type="Proteomes" id="UP000702209"/>
    </source>
</evidence>
<gene>
    <name evidence="1" type="ORF">IU459_33520</name>
</gene>
<protein>
    <submittedName>
        <fullName evidence="1">YbaB/EbfC family nucleoid-associated protein</fullName>
    </submittedName>
</protein>
<comment type="caution">
    <text evidence="1">The sequence shown here is derived from an EMBL/GenBank/DDBJ whole genome shotgun (WGS) entry which is preliminary data.</text>
</comment>
<sequence>MDDDFNAAVEGFQAKMAEIAGLQAARALLLGVGTTARRRVRVTVNADGIATDIKFSGAIGELTPAELADAVTAASRAAVLDVARKAKELMAPLDVDQAEAPKLDDLFATITSLRDHLG</sequence>